<evidence type="ECO:0000256" key="2">
    <source>
        <dbReference type="SAM" id="MobiDB-lite"/>
    </source>
</evidence>
<keyword evidence="1" id="KW-0539">Nucleus</keyword>
<keyword evidence="1" id="KW-0238">DNA-binding</keyword>
<dbReference type="Pfam" id="PF00505">
    <property type="entry name" value="HMG_box"/>
    <property type="match status" value="1"/>
</dbReference>
<dbReference type="Gene3D" id="1.10.30.10">
    <property type="entry name" value="High mobility group box domain"/>
    <property type="match status" value="1"/>
</dbReference>
<dbReference type="CDD" id="cd00084">
    <property type="entry name" value="HMG-box_SF"/>
    <property type="match status" value="1"/>
</dbReference>
<dbReference type="SUPFAM" id="SSF47095">
    <property type="entry name" value="HMG-box"/>
    <property type="match status" value="1"/>
</dbReference>
<evidence type="ECO:0000313" key="4">
    <source>
        <dbReference type="EMBL" id="KAK6744458.1"/>
    </source>
</evidence>
<reference evidence="4 5" key="1">
    <citation type="submission" date="2023-08" db="EMBL/GenBank/DDBJ databases">
        <title>A Necator americanus chromosomal reference genome.</title>
        <authorList>
            <person name="Ilik V."/>
            <person name="Petrzelkova K.J."/>
            <person name="Pardy F."/>
            <person name="Fuh T."/>
            <person name="Niatou-Singa F.S."/>
            <person name="Gouil Q."/>
            <person name="Baker L."/>
            <person name="Ritchie M.E."/>
            <person name="Jex A.R."/>
            <person name="Gazzola D."/>
            <person name="Li H."/>
            <person name="Toshio Fujiwara R."/>
            <person name="Zhan B."/>
            <person name="Aroian R.V."/>
            <person name="Pafco B."/>
            <person name="Schwarz E.M."/>
        </authorList>
    </citation>
    <scope>NUCLEOTIDE SEQUENCE [LARGE SCALE GENOMIC DNA]</scope>
    <source>
        <strain evidence="4 5">Aroian</strain>
        <tissue evidence="4">Whole animal</tissue>
    </source>
</reference>
<name>A0ABR1D3H3_NECAM</name>
<dbReference type="EMBL" id="JAVFWL010000003">
    <property type="protein sequence ID" value="KAK6744458.1"/>
    <property type="molecule type" value="Genomic_DNA"/>
</dbReference>
<sequence>MDDWTVTSARSLPPLCELCGFLLSDSALGGHIGCSFPPLRLQPTILLTSALLYSRSSFITSLRSELEHTTTYRTTNQTVVTGLRILIETNPKFTHSEEAFRIPTAKIRESPNRLTWTNDNLVSLLAILPSNLRSVGLRARSTNRVDFKPSEVKVVLAGTFLRGPLILQCAHMSSPHSSASGSRAASPEDENGKPKSQSPSLPPISRLDRHADLKRRSAQAFTVFANEERDRLLKTRPDLPMGLVTRMMVEKWRSLDNEAKKPYFEAARTSPPLKTVKGTNDTSSEIVPSKKWRPIVTYSQPVLTVPVRDQPFRAEQTSGQTPGRVIIVQGKLSNPVVEVPKNPSAISASIAQALGVTIVAPQRTSSTPISTAVMPPPIRTSVVRTKTIPSAVGLSSQQITSTTINSEAQTRSDNNGYGFSSSQQALDMFYLALCEPAFPHPNEPPLTPYPANYCYEAYLRMTSGL</sequence>
<dbReference type="PROSITE" id="PS50118">
    <property type="entry name" value="HMG_BOX_2"/>
    <property type="match status" value="1"/>
</dbReference>
<evidence type="ECO:0000256" key="1">
    <source>
        <dbReference type="PROSITE-ProRule" id="PRU00267"/>
    </source>
</evidence>
<dbReference type="Proteomes" id="UP001303046">
    <property type="component" value="Unassembled WGS sequence"/>
</dbReference>
<evidence type="ECO:0000313" key="5">
    <source>
        <dbReference type="Proteomes" id="UP001303046"/>
    </source>
</evidence>
<feature type="compositionally biased region" description="Low complexity" evidence="2">
    <location>
        <begin position="172"/>
        <end position="185"/>
    </location>
</feature>
<gene>
    <name evidence="4" type="primary">Necator_chrIII.g12035</name>
    <name evidence="4" type="ORF">RB195_011269</name>
</gene>
<proteinExistence type="predicted"/>
<feature type="domain" description="HMG box" evidence="3">
    <location>
        <begin position="214"/>
        <end position="268"/>
    </location>
</feature>
<dbReference type="InterPro" id="IPR036910">
    <property type="entry name" value="HMG_box_dom_sf"/>
</dbReference>
<accession>A0ABR1D3H3</accession>
<comment type="caution">
    <text evidence="4">The sequence shown here is derived from an EMBL/GenBank/DDBJ whole genome shotgun (WGS) entry which is preliminary data.</text>
</comment>
<evidence type="ECO:0000259" key="3">
    <source>
        <dbReference type="PROSITE" id="PS50118"/>
    </source>
</evidence>
<organism evidence="4 5">
    <name type="scientific">Necator americanus</name>
    <name type="common">Human hookworm</name>
    <dbReference type="NCBI Taxonomy" id="51031"/>
    <lineage>
        <taxon>Eukaryota</taxon>
        <taxon>Metazoa</taxon>
        <taxon>Ecdysozoa</taxon>
        <taxon>Nematoda</taxon>
        <taxon>Chromadorea</taxon>
        <taxon>Rhabditida</taxon>
        <taxon>Rhabditina</taxon>
        <taxon>Rhabditomorpha</taxon>
        <taxon>Strongyloidea</taxon>
        <taxon>Ancylostomatidae</taxon>
        <taxon>Bunostominae</taxon>
        <taxon>Necator</taxon>
    </lineage>
</organism>
<feature type="region of interest" description="Disordered" evidence="2">
    <location>
        <begin position="172"/>
        <end position="205"/>
    </location>
</feature>
<feature type="DNA-binding region" description="HMG box" evidence="1">
    <location>
        <begin position="214"/>
        <end position="268"/>
    </location>
</feature>
<protein>
    <recommendedName>
        <fullName evidence="3">HMG box domain-containing protein</fullName>
    </recommendedName>
</protein>
<keyword evidence="5" id="KW-1185">Reference proteome</keyword>
<dbReference type="InterPro" id="IPR009071">
    <property type="entry name" value="HMG_box_dom"/>
</dbReference>